<dbReference type="NCBIfam" id="NF001370">
    <property type="entry name" value="PRK00278.1-2"/>
    <property type="match status" value="1"/>
</dbReference>
<dbReference type="GO" id="GO:0000162">
    <property type="term" value="P:L-tryptophan biosynthetic process"/>
    <property type="evidence" value="ECO:0007669"/>
    <property type="project" value="UniProtKB-UniRule"/>
</dbReference>
<evidence type="ECO:0000256" key="7">
    <source>
        <dbReference type="ARBA" id="ARBA00022822"/>
    </source>
</evidence>
<keyword evidence="7 10" id="KW-0822">Tryptophan biosynthesis</keyword>
<dbReference type="FunFam" id="3.20.20.70:FF:000024">
    <property type="entry name" value="Indole-3-glycerol phosphate synthase"/>
    <property type="match status" value="1"/>
</dbReference>
<keyword evidence="6 10" id="KW-0210">Decarboxylase</keyword>
<dbReference type="RefSeq" id="WP_092812538.1">
    <property type="nucleotide sequence ID" value="NZ_FMVW01000004.1"/>
</dbReference>
<comment type="catalytic activity">
    <reaction evidence="1 10">
        <text>1-(2-carboxyphenylamino)-1-deoxy-D-ribulose 5-phosphate + H(+) = (1S,2R)-1-C-(indol-3-yl)glycerol 3-phosphate + CO2 + H2O</text>
        <dbReference type="Rhea" id="RHEA:23476"/>
        <dbReference type="ChEBI" id="CHEBI:15377"/>
        <dbReference type="ChEBI" id="CHEBI:15378"/>
        <dbReference type="ChEBI" id="CHEBI:16526"/>
        <dbReference type="ChEBI" id="CHEBI:58613"/>
        <dbReference type="ChEBI" id="CHEBI:58866"/>
        <dbReference type="EC" id="4.1.1.48"/>
    </reaction>
</comment>
<dbReference type="HAMAP" id="MF_00134_B">
    <property type="entry name" value="IGPS_B"/>
    <property type="match status" value="1"/>
</dbReference>
<evidence type="ECO:0000256" key="1">
    <source>
        <dbReference type="ARBA" id="ARBA00001633"/>
    </source>
</evidence>
<dbReference type="EC" id="4.1.1.48" evidence="3 10"/>
<name>A0A1G5NJI1_AFIMA</name>
<evidence type="ECO:0000256" key="4">
    <source>
        <dbReference type="ARBA" id="ARBA00018080"/>
    </source>
</evidence>
<dbReference type="PANTHER" id="PTHR22854">
    <property type="entry name" value="TRYPTOPHAN BIOSYNTHESIS PROTEIN"/>
    <property type="match status" value="1"/>
</dbReference>
<dbReference type="PROSITE" id="PS00614">
    <property type="entry name" value="IGPS"/>
    <property type="match status" value="1"/>
</dbReference>
<protein>
    <recommendedName>
        <fullName evidence="4 10">Indole-3-glycerol phosphate synthase</fullName>
        <shortName evidence="10">IGPS</shortName>
        <ecNumber evidence="3 10">4.1.1.48</ecNumber>
    </recommendedName>
</protein>
<organism evidence="12 13">
    <name type="scientific">Afifella marina DSM 2698</name>
    <dbReference type="NCBI Taxonomy" id="1120955"/>
    <lineage>
        <taxon>Bacteria</taxon>
        <taxon>Pseudomonadati</taxon>
        <taxon>Pseudomonadota</taxon>
        <taxon>Alphaproteobacteria</taxon>
        <taxon>Hyphomicrobiales</taxon>
        <taxon>Afifellaceae</taxon>
        <taxon>Afifella</taxon>
    </lineage>
</organism>
<comment type="similarity">
    <text evidence="10">Belongs to the TrpC family.</text>
</comment>
<evidence type="ECO:0000259" key="11">
    <source>
        <dbReference type="Pfam" id="PF00218"/>
    </source>
</evidence>
<reference evidence="12 13" key="1">
    <citation type="submission" date="2016-10" db="EMBL/GenBank/DDBJ databases">
        <authorList>
            <person name="de Groot N.N."/>
        </authorList>
    </citation>
    <scope>NUCLEOTIDE SEQUENCE [LARGE SCALE GENOMIC DNA]</scope>
    <source>
        <strain evidence="12 13">DSM 2698</strain>
    </source>
</reference>
<dbReference type="Pfam" id="PF00218">
    <property type="entry name" value="IGPS"/>
    <property type="match status" value="1"/>
</dbReference>
<evidence type="ECO:0000313" key="12">
    <source>
        <dbReference type="EMBL" id="SCZ37556.1"/>
    </source>
</evidence>
<gene>
    <name evidence="10" type="primary">trpC</name>
    <name evidence="12" type="ORF">SAMN03080610_02202</name>
</gene>
<dbReference type="GO" id="GO:0004640">
    <property type="term" value="F:phosphoribosylanthranilate isomerase activity"/>
    <property type="evidence" value="ECO:0007669"/>
    <property type="project" value="TreeGrafter"/>
</dbReference>
<comment type="pathway">
    <text evidence="2 10">Amino-acid biosynthesis; L-tryptophan biosynthesis; L-tryptophan from chorismate: step 4/5.</text>
</comment>
<dbReference type="AlphaFoldDB" id="A0A1G5NJI1"/>
<evidence type="ECO:0000256" key="8">
    <source>
        <dbReference type="ARBA" id="ARBA00023141"/>
    </source>
</evidence>
<evidence type="ECO:0000256" key="10">
    <source>
        <dbReference type="HAMAP-Rule" id="MF_00134"/>
    </source>
</evidence>
<evidence type="ECO:0000313" key="13">
    <source>
        <dbReference type="Proteomes" id="UP000199347"/>
    </source>
</evidence>
<sequence length="270" mass="29297">MNDILKQIEAYKRREIEAAEAAIPLQELKARLGDQEAPRGFLAALRSKAEADRPGLIAEIKKASPSKGLIRPDFNPPELAQAYQEGGAACLSVLTDAPSFQGAPEFLTSARAAVSLPALRKDFMFTPYQVAEARAWGADCILIIMAAVSDDEVKALEDSAFEHGMDVLIEVHNEPELERALALASPMIGINNRDLRSFHTDLATSERLAKLIPEDRLIVGESGIFSPADIARLKACRIHAFLVGESLMRSDDVAEATRRLLASPAPQAAE</sequence>
<evidence type="ECO:0000256" key="9">
    <source>
        <dbReference type="ARBA" id="ARBA00023239"/>
    </source>
</evidence>
<dbReference type="SUPFAM" id="SSF51366">
    <property type="entry name" value="Ribulose-phoshate binding barrel"/>
    <property type="match status" value="1"/>
</dbReference>
<keyword evidence="8 10" id="KW-0057">Aromatic amino acid biosynthesis</keyword>
<dbReference type="NCBIfam" id="NF001377">
    <property type="entry name" value="PRK00278.2-4"/>
    <property type="match status" value="1"/>
</dbReference>
<dbReference type="EMBL" id="FMVW01000004">
    <property type="protein sequence ID" value="SCZ37556.1"/>
    <property type="molecule type" value="Genomic_DNA"/>
</dbReference>
<dbReference type="GO" id="GO:0004425">
    <property type="term" value="F:indole-3-glycerol-phosphate synthase activity"/>
    <property type="evidence" value="ECO:0007669"/>
    <property type="project" value="UniProtKB-UniRule"/>
</dbReference>
<dbReference type="Proteomes" id="UP000199347">
    <property type="component" value="Unassembled WGS sequence"/>
</dbReference>
<dbReference type="InterPro" id="IPR045186">
    <property type="entry name" value="Indole-3-glycerol_P_synth"/>
</dbReference>
<dbReference type="InterPro" id="IPR001468">
    <property type="entry name" value="Indole-3-GlycerolPSynthase_CS"/>
</dbReference>
<accession>A0A1G5NJI1</accession>
<dbReference type="OrthoDB" id="9804217at2"/>
<feature type="domain" description="Indole-3-glycerol phosphate synthase" evidence="11">
    <location>
        <begin position="5"/>
        <end position="260"/>
    </location>
</feature>
<dbReference type="STRING" id="1120955.SAMN03080610_02202"/>
<dbReference type="PANTHER" id="PTHR22854:SF2">
    <property type="entry name" value="INDOLE-3-GLYCEROL-PHOSPHATE SYNTHASE"/>
    <property type="match status" value="1"/>
</dbReference>
<dbReference type="CDD" id="cd00331">
    <property type="entry name" value="IGPS"/>
    <property type="match status" value="1"/>
</dbReference>
<evidence type="ECO:0000256" key="5">
    <source>
        <dbReference type="ARBA" id="ARBA00022605"/>
    </source>
</evidence>
<dbReference type="InterPro" id="IPR013798">
    <property type="entry name" value="Indole-3-glycerol_P_synth_dom"/>
</dbReference>
<evidence type="ECO:0000256" key="2">
    <source>
        <dbReference type="ARBA" id="ARBA00004696"/>
    </source>
</evidence>
<dbReference type="InterPro" id="IPR011060">
    <property type="entry name" value="RibuloseP-bd_barrel"/>
</dbReference>
<dbReference type="UniPathway" id="UPA00035">
    <property type="reaction ID" value="UER00043"/>
</dbReference>
<evidence type="ECO:0000256" key="6">
    <source>
        <dbReference type="ARBA" id="ARBA00022793"/>
    </source>
</evidence>
<evidence type="ECO:0000256" key="3">
    <source>
        <dbReference type="ARBA" id="ARBA00012362"/>
    </source>
</evidence>
<dbReference type="Gene3D" id="3.20.20.70">
    <property type="entry name" value="Aldolase class I"/>
    <property type="match status" value="1"/>
</dbReference>
<proteinExistence type="inferred from homology"/>
<dbReference type="InterPro" id="IPR013785">
    <property type="entry name" value="Aldolase_TIM"/>
</dbReference>
<keyword evidence="5 10" id="KW-0028">Amino-acid biosynthesis</keyword>
<keyword evidence="9 10" id="KW-0456">Lyase</keyword>
<dbReference type="NCBIfam" id="NF001373">
    <property type="entry name" value="PRK00278.1-6"/>
    <property type="match status" value="1"/>
</dbReference>
<keyword evidence="13" id="KW-1185">Reference proteome</keyword>